<gene>
    <name evidence="3" type="primary">rpsP</name>
    <name evidence="4" type="ORF">A2872_01255</name>
</gene>
<dbReference type="AlphaFoldDB" id="A0A1F5Z1Q4"/>
<protein>
    <recommendedName>
        <fullName evidence="3">Small ribosomal subunit protein bS16</fullName>
    </recommendedName>
</protein>
<dbReference type="InterPro" id="IPR000307">
    <property type="entry name" value="Ribosomal_bS16"/>
</dbReference>
<dbReference type="GO" id="GO:0015935">
    <property type="term" value="C:small ribosomal subunit"/>
    <property type="evidence" value="ECO:0007669"/>
    <property type="project" value="TreeGrafter"/>
</dbReference>
<evidence type="ECO:0000256" key="2">
    <source>
        <dbReference type="ARBA" id="ARBA00023274"/>
    </source>
</evidence>
<dbReference type="NCBIfam" id="TIGR00002">
    <property type="entry name" value="S16"/>
    <property type="match status" value="1"/>
</dbReference>
<dbReference type="PANTHER" id="PTHR12919:SF20">
    <property type="entry name" value="SMALL RIBOSOMAL SUBUNIT PROTEIN BS16M"/>
    <property type="match status" value="1"/>
</dbReference>
<dbReference type="PANTHER" id="PTHR12919">
    <property type="entry name" value="30S RIBOSOMAL PROTEIN S16"/>
    <property type="match status" value="1"/>
</dbReference>
<keyword evidence="2 3" id="KW-0687">Ribonucleoprotein</keyword>
<dbReference type="GO" id="GO:0003735">
    <property type="term" value="F:structural constituent of ribosome"/>
    <property type="evidence" value="ECO:0007669"/>
    <property type="project" value="InterPro"/>
</dbReference>
<evidence type="ECO:0000313" key="5">
    <source>
        <dbReference type="Proteomes" id="UP000178681"/>
    </source>
</evidence>
<dbReference type="GO" id="GO:0005737">
    <property type="term" value="C:cytoplasm"/>
    <property type="evidence" value="ECO:0007669"/>
    <property type="project" value="UniProtKB-ARBA"/>
</dbReference>
<evidence type="ECO:0000313" key="4">
    <source>
        <dbReference type="EMBL" id="OGG06336.1"/>
    </source>
</evidence>
<dbReference type="Gene3D" id="3.30.1320.10">
    <property type="match status" value="1"/>
</dbReference>
<dbReference type="InterPro" id="IPR023803">
    <property type="entry name" value="Ribosomal_bS16_dom_sf"/>
</dbReference>
<keyword evidence="1 3" id="KW-0689">Ribosomal protein</keyword>
<dbReference type="SUPFAM" id="SSF54565">
    <property type="entry name" value="Ribosomal protein S16"/>
    <property type="match status" value="1"/>
</dbReference>
<reference evidence="4 5" key="1">
    <citation type="journal article" date="2016" name="Nat. Commun.">
        <title>Thousands of microbial genomes shed light on interconnected biogeochemical processes in an aquifer system.</title>
        <authorList>
            <person name="Anantharaman K."/>
            <person name="Brown C.T."/>
            <person name="Hug L.A."/>
            <person name="Sharon I."/>
            <person name="Castelle C.J."/>
            <person name="Probst A.J."/>
            <person name="Thomas B.C."/>
            <person name="Singh A."/>
            <person name="Wilkins M.J."/>
            <person name="Karaoz U."/>
            <person name="Brodie E.L."/>
            <person name="Williams K.H."/>
            <person name="Hubbard S.S."/>
            <person name="Banfield J.F."/>
        </authorList>
    </citation>
    <scope>NUCLEOTIDE SEQUENCE [LARGE SCALE GENOMIC DNA]</scope>
</reference>
<dbReference type="GO" id="GO:0006412">
    <property type="term" value="P:translation"/>
    <property type="evidence" value="ECO:0007669"/>
    <property type="project" value="UniProtKB-UniRule"/>
</dbReference>
<name>A0A1F5Z1Q4_9BACT</name>
<organism evidence="4 5">
    <name type="scientific">Candidatus Gottesmanbacteria bacterium RIFCSPHIGHO2_01_FULL_42_12</name>
    <dbReference type="NCBI Taxonomy" id="1798377"/>
    <lineage>
        <taxon>Bacteria</taxon>
        <taxon>Candidatus Gottesmaniibacteriota</taxon>
    </lineage>
</organism>
<dbReference type="STRING" id="1798377.A2872_01255"/>
<evidence type="ECO:0000256" key="1">
    <source>
        <dbReference type="ARBA" id="ARBA00022980"/>
    </source>
</evidence>
<evidence type="ECO:0000256" key="3">
    <source>
        <dbReference type="HAMAP-Rule" id="MF_00385"/>
    </source>
</evidence>
<dbReference type="Proteomes" id="UP000178681">
    <property type="component" value="Unassembled WGS sequence"/>
</dbReference>
<accession>A0A1F5Z1Q4</accession>
<proteinExistence type="inferred from homology"/>
<dbReference type="EMBL" id="MFJG01000023">
    <property type="protein sequence ID" value="OGG06336.1"/>
    <property type="molecule type" value="Genomic_DNA"/>
</dbReference>
<comment type="similarity">
    <text evidence="3">Belongs to the bacterial ribosomal protein bS16 family.</text>
</comment>
<sequence length="78" mass="8701">MAVKIRLARYGTTGKPAYRVVAIDEQKKRNGKAIEFLGSHEPVLNPPKTILKIDRIRYWLSVGAKPSPTVATLIKKNS</sequence>
<dbReference type="Pfam" id="PF00886">
    <property type="entry name" value="Ribosomal_S16"/>
    <property type="match status" value="1"/>
</dbReference>
<dbReference type="HAMAP" id="MF_00385">
    <property type="entry name" value="Ribosomal_bS16"/>
    <property type="match status" value="1"/>
</dbReference>
<comment type="caution">
    <text evidence="4">The sequence shown here is derived from an EMBL/GenBank/DDBJ whole genome shotgun (WGS) entry which is preliminary data.</text>
</comment>